<gene>
    <name evidence="2" type="ORF">CROQUDRAFT_710782</name>
</gene>
<protein>
    <submittedName>
        <fullName evidence="2">Uncharacterized protein</fullName>
    </submittedName>
</protein>
<dbReference type="Proteomes" id="UP000886653">
    <property type="component" value="Unassembled WGS sequence"/>
</dbReference>
<evidence type="ECO:0000313" key="3">
    <source>
        <dbReference type="Proteomes" id="UP000886653"/>
    </source>
</evidence>
<evidence type="ECO:0000313" key="2">
    <source>
        <dbReference type="EMBL" id="KAG0144016.1"/>
    </source>
</evidence>
<comment type="caution">
    <text evidence="2">The sequence shown here is derived from an EMBL/GenBank/DDBJ whole genome shotgun (WGS) entry which is preliminary data.</text>
</comment>
<dbReference type="EMBL" id="MU167305">
    <property type="protein sequence ID" value="KAG0144016.1"/>
    <property type="molecule type" value="Genomic_DNA"/>
</dbReference>
<accession>A0A9P6NI42</accession>
<feature type="region of interest" description="Disordered" evidence="1">
    <location>
        <begin position="1"/>
        <end position="23"/>
    </location>
</feature>
<organism evidence="2 3">
    <name type="scientific">Cronartium quercuum f. sp. fusiforme G11</name>
    <dbReference type="NCBI Taxonomy" id="708437"/>
    <lineage>
        <taxon>Eukaryota</taxon>
        <taxon>Fungi</taxon>
        <taxon>Dikarya</taxon>
        <taxon>Basidiomycota</taxon>
        <taxon>Pucciniomycotina</taxon>
        <taxon>Pucciniomycetes</taxon>
        <taxon>Pucciniales</taxon>
        <taxon>Coleosporiaceae</taxon>
        <taxon>Cronartium</taxon>
    </lineage>
</organism>
<sequence length="156" mass="17802">MSTTEVKDTVQQPSFKKLSSPHSDSNWTFWDYHMMTLLDGKNLSYLVTGKTKMGYDLDKKRIPDDVIENDEAAASSYISERVEDDNVALLIAHRGDPRKMYEALKEVHQNKPAGNGPTISGAMFLMRRRKNIGRRHLCHCPNVISTFQLVPRHPDT</sequence>
<reference evidence="2" key="1">
    <citation type="submission" date="2013-11" db="EMBL/GenBank/DDBJ databases">
        <title>Genome sequence of the fusiform rust pathogen reveals effectors for host alternation and coevolution with pine.</title>
        <authorList>
            <consortium name="DOE Joint Genome Institute"/>
            <person name="Smith K."/>
            <person name="Pendleton A."/>
            <person name="Kubisiak T."/>
            <person name="Anderson C."/>
            <person name="Salamov A."/>
            <person name="Aerts A."/>
            <person name="Riley R."/>
            <person name="Clum A."/>
            <person name="Lindquist E."/>
            <person name="Ence D."/>
            <person name="Campbell M."/>
            <person name="Kronenberg Z."/>
            <person name="Feau N."/>
            <person name="Dhillon B."/>
            <person name="Hamelin R."/>
            <person name="Burleigh J."/>
            <person name="Smith J."/>
            <person name="Yandell M."/>
            <person name="Nelson C."/>
            <person name="Grigoriev I."/>
            <person name="Davis J."/>
        </authorList>
    </citation>
    <scope>NUCLEOTIDE SEQUENCE</scope>
    <source>
        <strain evidence="2">G11</strain>
    </source>
</reference>
<name>A0A9P6NI42_9BASI</name>
<dbReference type="AlphaFoldDB" id="A0A9P6NI42"/>
<keyword evidence="3" id="KW-1185">Reference proteome</keyword>
<evidence type="ECO:0000256" key="1">
    <source>
        <dbReference type="SAM" id="MobiDB-lite"/>
    </source>
</evidence>
<proteinExistence type="predicted"/>